<accession>A0A0L8INF5</accession>
<dbReference type="GO" id="GO:0016491">
    <property type="term" value="F:oxidoreductase activity"/>
    <property type="evidence" value="ECO:0007669"/>
    <property type="project" value="UniProtKB-KW"/>
</dbReference>
<protein>
    <submittedName>
        <fullName evidence="4">Short chain dehydrogenase</fullName>
    </submittedName>
</protein>
<evidence type="ECO:0000313" key="5">
    <source>
        <dbReference type="Proteomes" id="UP000050297"/>
    </source>
</evidence>
<evidence type="ECO:0000256" key="2">
    <source>
        <dbReference type="ARBA" id="ARBA00023002"/>
    </source>
</evidence>
<dbReference type="Proteomes" id="UP000050297">
    <property type="component" value="Unassembled WGS sequence"/>
</dbReference>
<dbReference type="EMBL" id="LJPM01000107">
    <property type="protein sequence ID" value="KPW24696.1"/>
    <property type="molecule type" value="Genomic_DNA"/>
</dbReference>
<comment type="similarity">
    <text evidence="1 3">Belongs to the short-chain dehydrogenases/reductases (SDR) family.</text>
</comment>
<dbReference type="PROSITE" id="PS00061">
    <property type="entry name" value="ADH_SHORT"/>
    <property type="match status" value="1"/>
</dbReference>
<evidence type="ECO:0000256" key="3">
    <source>
        <dbReference type="RuleBase" id="RU000363"/>
    </source>
</evidence>
<evidence type="ECO:0000313" key="4">
    <source>
        <dbReference type="EMBL" id="KPW24696.1"/>
    </source>
</evidence>
<sequence>MPIALITGCSSGIGRALADAFKATGYEVWATARKADDVAALSAAGFIAVQLDVNDSLALEQLAAGLEHSGLDVLINNAGYGAMGPLLDGGVRALQRQFETNVFSVVGVTRALFPALRRNKGLVVNIGSVSGVLVTPFAGAYCASKAAVHALSDALRLELAPFGVQVMEVQPGAIAPSFAQNASHEAEQLISEQSPWWPIREGIRARARASLDNPTPVTEFARDLLRAVQHTHPPRLLRLGNGSRLLPLMAWLLPKGLLDMGLRKRFGLNADL</sequence>
<gene>
    <name evidence="4" type="ORF">ALO91_02352</name>
</gene>
<evidence type="ECO:0000256" key="1">
    <source>
        <dbReference type="ARBA" id="ARBA00006484"/>
    </source>
</evidence>
<dbReference type="InterPro" id="IPR036291">
    <property type="entry name" value="NAD(P)-bd_dom_sf"/>
</dbReference>
<proteinExistence type="inferred from homology"/>
<reference evidence="4 5" key="1">
    <citation type="submission" date="2015-09" db="EMBL/GenBank/DDBJ databases">
        <title>Genome announcement of multiple Pseudomonas syringae strains.</title>
        <authorList>
            <person name="Thakur S."/>
            <person name="Wang P.W."/>
            <person name="Gong Y."/>
            <person name="Weir B.S."/>
            <person name="Guttman D.S."/>
        </authorList>
    </citation>
    <scope>NUCLEOTIDE SEQUENCE [LARGE SCALE GENOMIC DNA]</scope>
    <source>
        <strain evidence="4 5">ICMP2802</strain>
    </source>
</reference>
<dbReference type="InterPro" id="IPR020904">
    <property type="entry name" value="Sc_DH/Rdtase_CS"/>
</dbReference>
<dbReference type="Pfam" id="PF00106">
    <property type="entry name" value="adh_short"/>
    <property type="match status" value="1"/>
</dbReference>
<dbReference type="PATRIC" id="fig|199198.4.peg.694"/>
<dbReference type="RefSeq" id="WP_004406771.1">
    <property type="nucleotide sequence ID" value="NZ_LGAR01000144.1"/>
</dbReference>
<dbReference type="PRINTS" id="PR00080">
    <property type="entry name" value="SDRFAMILY"/>
</dbReference>
<comment type="caution">
    <text evidence="4">The sequence shown here is derived from an EMBL/GenBank/DDBJ whole genome shotgun (WGS) entry which is preliminary data.</text>
</comment>
<name>A0A0L8INF5_PSESX</name>
<dbReference type="InterPro" id="IPR002347">
    <property type="entry name" value="SDR_fam"/>
</dbReference>
<dbReference type="NCBIfam" id="NF004284">
    <property type="entry name" value="PRK05693.1"/>
    <property type="match status" value="1"/>
</dbReference>
<dbReference type="CDD" id="cd05374">
    <property type="entry name" value="17beta-HSD-like_SDR_c"/>
    <property type="match status" value="1"/>
</dbReference>
<dbReference type="PANTHER" id="PTHR44169:SF6">
    <property type="entry name" value="NADPH-DEPENDENT 1-ACYLDIHYDROXYACETONE PHOSPHATE REDUCTASE"/>
    <property type="match status" value="1"/>
</dbReference>
<dbReference type="AlphaFoldDB" id="A0A0L8INF5"/>
<dbReference type="PRINTS" id="PR00081">
    <property type="entry name" value="GDHRDH"/>
</dbReference>
<organism evidence="4 5">
    <name type="scientific">Pseudomonas syringae pv. aceris</name>
    <dbReference type="NCBI Taxonomy" id="199198"/>
    <lineage>
        <taxon>Bacteria</taxon>
        <taxon>Pseudomonadati</taxon>
        <taxon>Pseudomonadota</taxon>
        <taxon>Gammaproteobacteria</taxon>
        <taxon>Pseudomonadales</taxon>
        <taxon>Pseudomonadaceae</taxon>
        <taxon>Pseudomonas</taxon>
        <taxon>Pseudomonas syringae</taxon>
    </lineage>
</organism>
<keyword evidence="2" id="KW-0560">Oxidoreductase</keyword>
<dbReference type="PANTHER" id="PTHR44169">
    <property type="entry name" value="NADPH-DEPENDENT 1-ACYLDIHYDROXYACETONE PHOSPHATE REDUCTASE"/>
    <property type="match status" value="1"/>
</dbReference>
<dbReference type="Gene3D" id="3.40.50.720">
    <property type="entry name" value="NAD(P)-binding Rossmann-like Domain"/>
    <property type="match status" value="1"/>
</dbReference>
<dbReference type="SUPFAM" id="SSF51735">
    <property type="entry name" value="NAD(P)-binding Rossmann-fold domains"/>
    <property type="match status" value="1"/>
</dbReference>